<dbReference type="Proteomes" id="UP001141806">
    <property type="component" value="Unassembled WGS sequence"/>
</dbReference>
<evidence type="ECO:0000313" key="3">
    <source>
        <dbReference type="Proteomes" id="UP001141806"/>
    </source>
</evidence>
<reference evidence="2" key="1">
    <citation type="journal article" date="2023" name="Plant J.">
        <title>The genome of the king protea, Protea cynaroides.</title>
        <authorList>
            <person name="Chang J."/>
            <person name="Duong T.A."/>
            <person name="Schoeman C."/>
            <person name="Ma X."/>
            <person name="Roodt D."/>
            <person name="Barker N."/>
            <person name="Li Z."/>
            <person name="Van de Peer Y."/>
            <person name="Mizrachi E."/>
        </authorList>
    </citation>
    <scope>NUCLEOTIDE SEQUENCE</scope>
    <source>
        <tissue evidence="2">Young leaves</tissue>
    </source>
</reference>
<feature type="domain" description="KIB1-4 beta-propeller" evidence="1">
    <location>
        <begin position="3"/>
        <end position="104"/>
    </location>
</feature>
<dbReference type="EMBL" id="JAMYWD010000003">
    <property type="protein sequence ID" value="KAJ4975680.1"/>
    <property type="molecule type" value="Genomic_DNA"/>
</dbReference>
<comment type="caution">
    <text evidence="2">The sequence shown here is derived from an EMBL/GenBank/DDBJ whole genome shotgun (WGS) entry which is preliminary data.</text>
</comment>
<evidence type="ECO:0000313" key="2">
    <source>
        <dbReference type="EMBL" id="KAJ4975680.1"/>
    </source>
</evidence>
<name>A0A9Q0KS45_9MAGN</name>
<dbReference type="OrthoDB" id="642536at2759"/>
<gene>
    <name evidence="2" type="ORF">NE237_000786</name>
</gene>
<dbReference type="InterPro" id="IPR050942">
    <property type="entry name" value="F-box_BR-signaling"/>
</dbReference>
<dbReference type="PANTHER" id="PTHR44259">
    <property type="entry name" value="OS07G0183000 PROTEIN-RELATED"/>
    <property type="match status" value="1"/>
</dbReference>
<dbReference type="Pfam" id="PF03478">
    <property type="entry name" value="Beta-prop_KIB1-4"/>
    <property type="match status" value="1"/>
</dbReference>
<dbReference type="InterPro" id="IPR005174">
    <property type="entry name" value="KIB1-4_b-propeller"/>
</dbReference>
<keyword evidence="3" id="KW-1185">Reference proteome</keyword>
<sequence>MKKNFRLESPDDQVYDVECFGSNWGWLIMVGDRAYNFLLNSFTRKRIELPLQSTLPDYPYPPGSPIRYNCIVKAILSSPPILDDCVLIAIYDVECCLAFCKPGEEM</sequence>
<evidence type="ECO:0000259" key="1">
    <source>
        <dbReference type="Pfam" id="PF03478"/>
    </source>
</evidence>
<accession>A0A9Q0KS45</accession>
<proteinExistence type="predicted"/>
<protein>
    <recommendedName>
        <fullName evidence="1">KIB1-4 beta-propeller domain-containing protein</fullName>
    </recommendedName>
</protein>
<dbReference type="AlphaFoldDB" id="A0A9Q0KS45"/>
<organism evidence="2 3">
    <name type="scientific">Protea cynaroides</name>
    <dbReference type="NCBI Taxonomy" id="273540"/>
    <lineage>
        <taxon>Eukaryota</taxon>
        <taxon>Viridiplantae</taxon>
        <taxon>Streptophyta</taxon>
        <taxon>Embryophyta</taxon>
        <taxon>Tracheophyta</taxon>
        <taxon>Spermatophyta</taxon>
        <taxon>Magnoliopsida</taxon>
        <taxon>Proteales</taxon>
        <taxon>Proteaceae</taxon>
        <taxon>Protea</taxon>
    </lineage>
</organism>